<dbReference type="AlphaFoldDB" id="A0A4Y7INK5"/>
<dbReference type="Proteomes" id="UP000316621">
    <property type="component" value="Chromosome 2"/>
</dbReference>
<organism evidence="2 3">
    <name type="scientific">Papaver somniferum</name>
    <name type="common">Opium poppy</name>
    <dbReference type="NCBI Taxonomy" id="3469"/>
    <lineage>
        <taxon>Eukaryota</taxon>
        <taxon>Viridiplantae</taxon>
        <taxon>Streptophyta</taxon>
        <taxon>Embryophyta</taxon>
        <taxon>Tracheophyta</taxon>
        <taxon>Spermatophyta</taxon>
        <taxon>Magnoliopsida</taxon>
        <taxon>Ranunculales</taxon>
        <taxon>Papaveraceae</taxon>
        <taxon>Papaveroideae</taxon>
        <taxon>Papaver</taxon>
    </lineage>
</organism>
<dbReference type="PANTHER" id="PTHR42721:SF3">
    <property type="entry name" value="BETA-D-XYLOSIDASE 5-RELATED"/>
    <property type="match status" value="1"/>
</dbReference>
<dbReference type="InterPro" id="IPR036962">
    <property type="entry name" value="Glyco_hydro_3_N_sf"/>
</dbReference>
<dbReference type="PANTHER" id="PTHR42721">
    <property type="entry name" value="SUGAR HYDROLASE-RELATED"/>
    <property type="match status" value="1"/>
</dbReference>
<accession>A0A4Y7INK5</accession>
<evidence type="ECO:0000256" key="1">
    <source>
        <dbReference type="ARBA" id="ARBA00005336"/>
    </source>
</evidence>
<dbReference type="GO" id="GO:0045493">
    <property type="term" value="P:xylan catabolic process"/>
    <property type="evidence" value="ECO:0007669"/>
    <property type="project" value="InterPro"/>
</dbReference>
<keyword evidence="3" id="KW-1185">Reference proteome</keyword>
<dbReference type="GO" id="GO:0009505">
    <property type="term" value="C:plant-type cell wall"/>
    <property type="evidence" value="ECO:0007669"/>
    <property type="project" value="TreeGrafter"/>
</dbReference>
<evidence type="ECO:0000313" key="3">
    <source>
        <dbReference type="Proteomes" id="UP000316621"/>
    </source>
</evidence>
<gene>
    <name evidence="2" type="ORF">C5167_017720</name>
</gene>
<dbReference type="Gramene" id="RZC49292">
    <property type="protein sequence ID" value="RZC49292"/>
    <property type="gene ID" value="C5167_017720"/>
</dbReference>
<name>A0A4Y7INK5_PAPSO</name>
<evidence type="ECO:0008006" key="4">
    <source>
        <dbReference type="Google" id="ProtNLM"/>
    </source>
</evidence>
<sequence length="82" mass="9502">MHISGHGIEARAVYNAGQATGMTFWAPNINIFRDPRWGRGQEHLVKIQWLLVNIQFLMLEEFKVILLKVGNLEEVIFKLQLL</sequence>
<reference evidence="2 3" key="1">
    <citation type="journal article" date="2018" name="Science">
        <title>The opium poppy genome and morphinan production.</title>
        <authorList>
            <person name="Guo L."/>
            <person name="Winzer T."/>
            <person name="Yang X."/>
            <person name="Li Y."/>
            <person name="Ning Z."/>
            <person name="He Z."/>
            <person name="Teodor R."/>
            <person name="Lu Y."/>
            <person name="Bowser T.A."/>
            <person name="Graham I.A."/>
            <person name="Ye K."/>
        </authorList>
    </citation>
    <scope>NUCLEOTIDE SEQUENCE [LARGE SCALE GENOMIC DNA]</scope>
    <source>
        <strain evidence="3">cv. HN1</strain>
        <tissue evidence="2">Leaves</tissue>
    </source>
</reference>
<dbReference type="GO" id="GO:0046556">
    <property type="term" value="F:alpha-L-arabinofuranosidase activity"/>
    <property type="evidence" value="ECO:0007669"/>
    <property type="project" value="TreeGrafter"/>
</dbReference>
<dbReference type="Gene3D" id="3.20.20.300">
    <property type="entry name" value="Glycoside hydrolase, family 3, N-terminal domain"/>
    <property type="match status" value="1"/>
</dbReference>
<dbReference type="GO" id="GO:0031222">
    <property type="term" value="P:arabinan catabolic process"/>
    <property type="evidence" value="ECO:0007669"/>
    <property type="project" value="TreeGrafter"/>
</dbReference>
<dbReference type="InterPro" id="IPR044993">
    <property type="entry name" value="BXL"/>
</dbReference>
<protein>
    <recommendedName>
        <fullName evidence="4">Glycoside hydrolase family 3 N-terminal domain-containing protein</fullName>
    </recommendedName>
</protein>
<dbReference type="EMBL" id="CM010716">
    <property type="protein sequence ID" value="RZC49292.1"/>
    <property type="molecule type" value="Genomic_DNA"/>
</dbReference>
<proteinExistence type="inferred from homology"/>
<comment type="similarity">
    <text evidence="1">Belongs to the glycosyl hydrolase 3 family.</text>
</comment>
<evidence type="ECO:0000313" key="2">
    <source>
        <dbReference type="EMBL" id="RZC49292.1"/>
    </source>
</evidence>
<dbReference type="GO" id="GO:0009044">
    <property type="term" value="F:xylan 1,4-beta-xylosidase activity"/>
    <property type="evidence" value="ECO:0007669"/>
    <property type="project" value="InterPro"/>
</dbReference>